<proteinExistence type="predicted"/>
<sequence length="103" mass="11267">MAGLQRSEISFRRQGSSGLVWDDRVLSGELKKLSTSKDDQTQLQQQETKVEAKTTSGTNYRTVNVAPAYDPPSPKVSGCGVCGMFGKPASSKSQKRKHGYRKS</sequence>
<gene>
    <name evidence="2" type="ORF">ACH5RR_004299</name>
</gene>
<feature type="region of interest" description="Disordered" evidence="1">
    <location>
        <begin position="33"/>
        <end position="55"/>
    </location>
</feature>
<dbReference type="EMBL" id="JBJUIK010000002">
    <property type="protein sequence ID" value="KAL3535838.1"/>
    <property type="molecule type" value="Genomic_DNA"/>
</dbReference>
<comment type="caution">
    <text evidence="2">The sequence shown here is derived from an EMBL/GenBank/DDBJ whole genome shotgun (WGS) entry which is preliminary data.</text>
</comment>
<accession>A0ABD3AX81</accession>
<evidence type="ECO:0000313" key="2">
    <source>
        <dbReference type="EMBL" id="KAL3535838.1"/>
    </source>
</evidence>
<organism evidence="2 3">
    <name type="scientific">Cinchona calisaya</name>
    <dbReference type="NCBI Taxonomy" id="153742"/>
    <lineage>
        <taxon>Eukaryota</taxon>
        <taxon>Viridiplantae</taxon>
        <taxon>Streptophyta</taxon>
        <taxon>Embryophyta</taxon>
        <taxon>Tracheophyta</taxon>
        <taxon>Spermatophyta</taxon>
        <taxon>Magnoliopsida</taxon>
        <taxon>eudicotyledons</taxon>
        <taxon>Gunneridae</taxon>
        <taxon>Pentapetalae</taxon>
        <taxon>asterids</taxon>
        <taxon>lamiids</taxon>
        <taxon>Gentianales</taxon>
        <taxon>Rubiaceae</taxon>
        <taxon>Cinchonoideae</taxon>
        <taxon>Cinchoneae</taxon>
        <taxon>Cinchona</taxon>
    </lineage>
</organism>
<evidence type="ECO:0000256" key="1">
    <source>
        <dbReference type="SAM" id="MobiDB-lite"/>
    </source>
</evidence>
<reference evidence="2 3" key="1">
    <citation type="submission" date="2024-11" db="EMBL/GenBank/DDBJ databases">
        <title>A near-complete genome assembly of Cinchona calisaya.</title>
        <authorList>
            <person name="Lian D.C."/>
            <person name="Zhao X.W."/>
            <person name="Wei L."/>
        </authorList>
    </citation>
    <scope>NUCLEOTIDE SEQUENCE [LARGE SCALE GENOMIC DNA]</scope>
    <source>
        <tissue evidence="2">Nenye</tissue>
    </source>
</reference>
<dbReference type="Proteomes" id="UP001630127">
    <property type="component" value="Unassembled WGS sequence"/>
</dbReference>
<name>A0ABD3AX81_9GENT</name>
<evidence type="ECO:0000313" key="3">
    <source>
        <dbReference type="Proteomes" id="UP001630127"/>
    </source>
</evidence>
<protein>
    <recommendedName>
        <fullName evidence="4">MAPK kinase substrate protein</fullName>
    </recommendedName>
</protein>
<keyword evidence="3" id="KW-1185">Reference proteome</keyword>
<dbReference type="AlphaFoldDB" id="A0ABD3AX81"/>
<evidence type="ECO:0008006" key="4">
    <source>
        <dbReference type="Google" id="ProtNLM"/>
    </source>
</evidence>
<dbReference type="PANTHER" id="PTHR33730">
    <property type="entry name" value="OS05G0542732 PROTEIN-RELATED"/>
    <property type="match status" value="1"/>
</dbReference>
<dbReference type="Pfam" id="PF15697">
    <property type="entry name" value="DUF4666"/>
    <property type="match status" value="1"/>
</dbReference>
<feature type="compositionally biased region" description="Polar residues" evidence="1">
    <location>
        <begin position="41"/>
        <end position="55"/>
    </location>
</feature>
<dbReference type="InterPro" id="IPR031421">
    <property type="entry name" value="DUF4666"/>
</dbReference>
<dbReference type="PANTHER" id="PTHR33730:SF4">
    <property type="entry name" value="OS05G0542732 PROTEIN"/>
    <property type="match status" value="1"/>
</dbReference>